<feature type="transmembrane region" description="Helical" evidence="1">
    <location>
        <begin position="320"/>
        <end position="341"/>
    </location>
</feature>
<dbReference type="InterPro" id="IPR001036">
    <property type="entry name" value="Acrflvin-R"/>
</dbReference>
<dbReference type="Pfam" id="PF00873">
    <property type="entry name" value="ACR_tran"/>
    <property type="match status" value="1"/>
</dbReference>
<dbReference type="Gene3D" id="3.30.70.1440">
    <property type="entry name" value="Multidrug efflux transporter AcrB pore domain"/>
    <property type="match status" value="1"/>
</dbReference>
<reference evidence="2 3" key="1">
    <citation type="submission" date="2019-03" db="EMBL/GenBank/DDBJ databases">
        <title>Metabolic potential of uncultured bacteria and archaea associated with petroleum seepage in deep-sea sediments.</title>
        <authorList>
            <person name="Dong X."/>
            <person name="Hubert C."/>
        </authorList>
    </citation>
    <scope>NUCLEOTIDE SEQUENCE [LARGE SCALE GENOMIC DNA]</scope>
    <source>
        <strain evidence="2">E44_bin7</strain>
    </source>
</reference>
<dbReference type="PRINTS" id="PR00702">
    <property type="entry name" value="ACRIFLAVINRP"/>
</dbReference>
<dbReference type="PANTHER" id="PTHR32063">
    <property type="match status" value="1"/>
</dbReference>
<dbReference type="EMBL" id="SOKJ01000305">
    <property type="protein sequence ID" value="TET09244.1"/>
    <property type="molecule type" value="Genomic_DNA"/>
</dbReference>
<dbReference type="AlphaFoldDB" id="A0A523RU19"/>
<dbReference type="Gene3D" id="3.30.2090.10">
    <property type="entry name" value="Multidrug efflux transporter AcrB TolC docking domain, DN and DC subdomains"/>
    <property type="match status" value="1"/>
</dbReference>
<keyword evidence="1" id="KW-0472">Membrane</keyword>
<sequence length="388" mass="43268">EDLRERLGKFPGLSYSIVKEQSTLAQFLAFSTADVGLKIKGDDLDKLKGLAEELVGKLKDIGGIADVRTNIGEGKPEFLIKMKKEAFEKYDVSPATIGSFLVNAVRGSRATQFRELEKKYDVLVRLEAETRENIVSLLDEQISYRGTLIPLRELVYFEIARGPKEIRRESQQREVLVYANLRGTKISQVVPEIKEKIDELSLPPDYRVVISGEQEEMTKSFRSLIFAFCLAVLLVYMIMAAQFESLLHPFLILCTLPMGLTGAVWALFLTGQTLNVISIIGMVVLAGIVVNDAIVKVDYTNQLRKRGLGLREAIMEASRVRLRPILMTTVTTAFGLFPMSLGLGKGSELQQPLAISVVGGLILATFLTLILIPLAYELAERHKSRFEQ</sequence>
<feature type="transmembrane region" description="Helical" evidence="1">
    <location>
        <begin position="250"/>
        <end position="270"/>
    </location>
</feature>
<gene>
    <name evidence="2" type="ORF">E3J84_05350</name>
</gene>
<feature type="transmembrane region" description="Helical" evidence="1">
    <location>
        <begin position="224"/>
        <end position="243"/>
    </location>
</feature>
<accession>A0A523RU19</accession>
<protein>
    <submittedName>
        <fullName evidence="2">Efflux RND transporter permease subunit</fullName>
    </submittedName>
</protein>
<feature type="transmembrane region" description="Helical" evidence="1">
    <location>
        <begin position="276"/>
        <end position="299"/>
    </location>
</feature>
<dbReference type="Proteomes" id="UP000316360">
    <property type="component" value="Unassembled WGS sequence"/>
</dbReference>
<evidence type="ECO:0000256" key="1">
    <source>
        <dbReference type="SAM" id="Phobius"/>
    </source>
</evidence>
<comment type="caution">
    <text evidence="2">The sequence shown here is derived from an EMBL/GenBank/DDBJ whole genome shotgun (WGS) entry which is preliminary data.</text>
</comment>
<feature type="non-terminal residue" evidence="2">
    <location>
        <position position="1"/>
    </location>
</feature>
<organism evidence="2 3">
    <name type="scientific">Aerophobetes bacterium</name>
    <dbReference type="NCBI Taxonomy" id="2030807"/>
    <lineage>
        <taxon>Bacteria</taxon>
        <taxon>Candidatus Aerophobota</taxon>
    </lineage>
</organism>
<evidence type="ECO:0000313" key="2">
    <source>
        <dbReference type="EMBL" id="TET09244.1"/>
    </source>
</evidence>
<keyword evidence="1" id="KW-0812">Transmembrane</keyword>
<dbReference type="GO" id="GO:0005886">
    <property type="term" value="C:plasma membrane"/>
    <property type="evidence" value="ECO:0007669"/>
    <property type="project" value="TreeGrafter"/>
</dbReference>
<proteinExistence type="predicted"/>
<evidence type="ECO:0000313" key="3">
    <source>
        <dbReference type="Proteomes" id="UP000316360"/>
    </source>
</evidence>
<dbReference type="Gene3D" id="1.20.1640.10">
    <property type="entry name" value="Multidrug efflux transporter AcrB transmembrane domain"/>
    <property type="match status" value="1"/>
</dbReference>
<dbReference type="PANTHER" id="PTHR32063:SF0">
    <property type="entry name" value="SWARMING MOTILITY PROTEIN SWRC"/>
    <property type="match status" value="1"/>
</dbReference>
<dbReference type="GO" id="GO:0042910">
    <property type="term" value="F:xenobiotic transmembrane transporter activity"/>
    <property type="evidence" value="ECO:0007669"/>
    <property type="project" value="TreeGrafter"/>
</dbReference>
<dbReference type="InterPro" id="IPR027463">
    <property type="entry name" value="AcrB_DN_DC_subdom"/>
</dbReference>
<dbReference type="SUPFAM" id="SSF82866">
    <property type="entry name" value="Multidrug efflux transporter AcrB transmembrane domain"/>
    <property type="match status" value="1"/>
</dbReference>
<keyword evidence="1" id="KW-1133">Transmembrane helix</keyword>
<dbReference type="SUPFAM" id="SSF82714">
    <property type="entry name" value="Multidrug efflux transporter AcrB TolC docking domain, DN and DC subdomains"/>
    <property type="match status" value="1"/>
</dbReference>
<feature type="transmembrane region" description="Helical" evidence="1">
    <location>
        <begin position="353"/>
        <end position="376"/>
    </location>
</feature>
<name>A0A523RU19_UNCAE</name>